<accession>A0A674IYG1</accession>
<proteinExistence type="predicted"/>
<dbReference type="GO" id="GO:0005874">
    <property type="term" value="C:microtubule"/>
    <property type="evidence" value="ECO:0007669"/>
    <property type="project" value="TreeGrafter"/>
</dbReference>
<evidence type="ECO:0000313" key="3">
    <source>
        <dbReference type="Proteomes" id="UP000472274"/>
    </source>
</evidence>
<organism evidence="2 3">
    <name type="scientific">Terrapene triunguis</name>
    <name type="common">Three-toed box turtle</name>
    <dbReference type="NCBI Taxonomy" id="2587831"/>
    <lineage>
        <taxon>Eukaryota</taxon>
        <taxon>Metazoa</taxon>
        <taxon>Chordata</taxon>
        <taxon>Craniata</taxon>
        <taxon>Vertebrata</taxon>
        <taxon>Euteleostomi</taxon>
        <taxon>Archelosauria</taxon>
        <taxon>Testudinata</taxon>
        <taxon>Testudines</taxon>
        <taxon>Cryptodira</taxon>
        <taxon>Durocryptodira</taxon>
        <taxon>Testudinoidea</taxon>
        <taxon>Emydidae</taxon>
        <taxon>Terrapene</taxon>
    </lineage>
</organism>
<keyword evidence="3" id="KW-1185">Reference proteome</keyword>
<dbReference type="Proteomes" id="UP000472274">
    <property type="component" value="Unplaced"/>
</dbReference>
<protein>
    <recommendedName>
        <fullName evidence="1">Dynamin-type G domain-containing protein</fullName>
    </recommendedName>
</protein>
<evidence type="ECO:0000313" key="2">
    <source>
        <dbReference type="Ensembl" id="ENSTMTP00000013368.1"/>
    </source>
</evidence>
<evidence type="ECO:0000259" key="1">
    <source>
        <dbReference type="PROSITE" id="PS51718"/>
    </source>
</evidence>
<sequence>METLIPVINKLQEIFNTVGAEVIQLPQIVVIGAQSSGKSSVLESIVGRDFLPRGSGIVTRRPLVLQLVNVPSLEDTHPCPLLEVGGSLP</sequence>
<dbReference type="PROSITE" id="PS51718">
    <property type="entry name" value="G_DYNAMIN_2"/>
    <property type="match status" value="1"/>
</dbReference>
<dbReference type="Pfam" id="PF00350">
    <property type="entry name" value="Dynamin_N"/>
    <property type="match status" value="1"/>
</dbReference>
<dbReference type="GO" id="GO:0048312">
    <property type="term" value="P:intracellular distribution of mitochondria"/>
    <property type="evidence" value="ECO:0007669"/>
    <property type="project" value="TreeGrafter"/>
</dbReference>
<dbReference type="Ensembl" id="ENSTMTT00000013828.1">
    <property type="protein sequence ID" value="ENSTMTP00000013368.1"/>
    <property type="gene ID" value="ENSTMTG00000009679.1"/>
</dbReference>
<name>A0A674IYG1_9SAUR</name>
<dbReference type="PRINTS" id="PR00195">
    <property type="entry name" value="DYNAMIN"/>
</dbReference>
<reference evidence="2" key="1">
    <citation type="submission" date="2025-08" db="UniProtKB">
        <authorList>
            <consortium name="Ensembl"/>
        </authorList>
    </citation>
    <scope>IDENTIFICATION</scope>
</reference>
<feature type="domain" description="Dynamin-type G" evidence="1">
    <location>
        <begin position="22"/>
        <end position="89"/>
    </location>
</feature>
<dbReference type="InterPro" id="IPR045063">
    <property type="entry name" value="Dynamin_N"/>
</dbReference>
<dbReference type="GeneTree" id="ENSGT00940000165180"/>
<dbReference type="GO" id="GO:0000266">
    <property type="term" value="P:mitochondrial fission"/>
    <property type="evidence" value="ECO:0007669"/>
    <property type="project" value="TreeGrafter"/>
</dbReference>
<dbReference type="GO" id="GO:0016020">
    <property type="term" value="C:membrane"/>
    <property type="evidence" value="ECO:0007669"/>
    <property type="project" value="TreeGrafter"/>
</dbReference>
<dbReference type="InterPro" id="IPR019762">
    <property type="entry name" value="Dynamin_GTPase_CS"/>
</dbReference>
<dbReference type="GO" id="GO:0003924">
    <property type="term" value="F:GTPase activity"/>
    <property type="evidence" value="ECO:0007669"/>
    <property type="project" value="TreeGrafter"/>
</dbReference>
<dbReference type="GO" id="GO:0005525">
    <property type="term" value="F:GTP binding"/>
    <property type="evidence" value="ECO:0007669"/>
    <property type="project" value="InterPro"/>
</dbReference>
<dbReference type="Gene3D" id="3.40.50.300">
    <property type="entry name" value="P-loop containing nucleotide triphosphate hydrolases"/>
    <property type="match status" value="1"/>
</dbReference>
<reference evidence="2" key="2">
    <citation type="submission" date="2025-09" db="UniProtKB">
        <authorList>
            <consortium name="Ensembl"/>
        </authorList>
    </citation>
    <scope>IDENTIFICATION</scope>
</reference>
<dbReference type="InParanoid" id="A0A674IYG1"/>
<dbReference type="InterPro" id="IPR030381">
    <property type="entry name" value="G_DYNAMIN_dom"/>
</dbReference>
<dbReference type="GO" id="GO:0008017">
    <property type="term" value="F:microtubule binding"/>
    <property type="evidence" value="ECO:0007669"/>
    <property type="project" value="TreeGrafter"/>
</dbReference>
<dbReference type="GO" id="GO:0005739">
    <property type="term" value="C:mitochondrion"/>
    <property type="evidence" value="ECO:0007669"/>
    <property type="project" value="TreeGrafter"/>
</dbReference>
<dbReference type="PROSITE" id="PS00410">
    <property type="entry name" value="G_DYNAMIN_1"/>
    <property type="match status" value="1"/>
</dbReference>
<dbReference type="SUPFAM" id="SSF52540">
    <property type="entry name" value="P-loop containing nucleoside triphosphate hydrolases"/>
    <property type="match status" value="1"/>
</dbReference>
<dbReference type="PANTHER" id="PTHR11566:SF50">
    <property type="entry name" value="DYNAMIN-1-LIKE PROTEIN ISOFORM X1"/>
    <property type="match status" value="1"/>
</dbReference>
<dbReference type="AlphaFoldDB" id="A0A674IYG1"/>
<dbReference type="GO" id="GO:0016559">
    <property type="term" value="P:peroxisome fission"/>
    <property type="evidence" value="ECO:0007669"/>
    <property type="project" value="TreeGrafter"/>
</dbReference>
<dbReference type="PANTHER" id="PTHR11566">
    <property type="entry name" value="DYNAMIN"/>
    <property type="match status" value="1"/>
</dbReference>
<dbReference type="InterPro" id="IPR022812">
    <property type="entry name" value="Dynamin"/>
</dbReference>
<dbReference type="GO" id="GO:0006897">
    <property type="term" value="P:endocytosis"/>
    <property type="evidence" value="ECO:0007669"/>
    <property type="project" value="TreeGrafter"/>
</dbReference>
<dbReference type="InterPro" id="IPR027417">
    <property type="entry name" value="P-loop_NTPase"/>
</dbReference>